<organism evidence="5 6">
    <name type="scientific">Photobacterium atrarenae</name>
    <dbReference type="NCBI Taxonomy" id="865757"/>
    <lineage>
        <taxon>Bacteria</taxon>
        <taxon>Pseudomonadati</taxon>
        <taxon>Pseudomonadota</taxon>
        <taxon>Gammaproteobacteria</taxon>
        <taxon>Vibrionales</taxon>
        <taxon>Vibrionaceae</taxon>
        <taxon>Photobacterium</taxon>
    </lineage>
</organism>
<keyword evidence="1" id="KW-0378">Hydrolase</keyword>
<feature type="signal peptide" evidence="4">
    <location>
        <begin position="1"/>
        <end position="27"/>
    </location>
</feature>
<accession>A0ABY5GLU8</accession>
<proteinExistence type="predicted"/>
<keyword evidence="6" id="KW-1185">Reference proteome</keyword>
<evidence type="ECO:0008006" key="7">
    <source>
        <dbReference type="Google" id="ProtNLM"/>
    </source>
</evidence>
<dbReference type="Gene3D" id="3.40.50.1820">
    <property type="entry name" value="alpha/beta hydrolase"/>
    <property type="match status" value="1"/>
</dbReference>
<evidence type="ECO:0000256" key="4">
    <source>
        <dbReference type="SAM" id="SignalP"/>
    </source>
</evidence>
<dbReference type="EMBL" id="CP101509">
    <property type="protein sequence ID" value="UTV29532.1"/>
    <property type="molecule type" value="Genomic_DNA"/>
</dbReference>
<evidence type="ECO:0000256" key="3">
    <source>
        <dbReference type="ARBA" id="ARBA00023098"/>
    </source>
</evidence>
<evidence type="ECO:0000313" key="5">
    <source>
        <dbReference type="EMBL" id="UTV29532.1"/>
    </source>
</evidence>
<evidence type="ECO:0000313" key="6">
    <source>
        <dbReference type="Proteomes" id="UP001057998"/>
    </source>
</evidence>
<dbReference type="InterPro" id="IPR029058">
    <property type="entry name" value="AB_hydrolase_fold"/>
</dbReference>
<dbReference type="Pfam" id="PF03403">
    <property type="entry name" value="PAF-AH_p_II"/>
    <property type="match status" value="1"/>
</dbReference>
<dbReference type="PANTHER" id="PTHR10272:SF0">
    <property type="entry name" value="PLATELET-ACTIVATING FACTOR ACETYLHYDROLASE"/>
    <property type="match status" value="1"/>
</dbReference>
<evidence type="ECO:0000256" key="2">
    <source>
        <dbReference type="ARBA" id="ARBA00022963"/>
    </source>
</evidence>
<dbReference type="RefSeq" id="WP_255390850.1">
    <property type="nucleotide sequence ID" value="NZ_CP101509.1"/>
</dbReference>
<dbReference type="Proteomes" id="UP001057998">
    <property type="component" value="Chromosome 2"/>
</dbReference>
<dbReference type="SUPFAM" id="SSF53474">
    <property type="entry name" value="alpha/beta-Hydrolases"/>
    <property type="match status" value="1"/>
</dbReference>
<keyword evidence="2" id="KW-0442">Lipid degradation</keyword>
<keyword evidence="3" id="KW-0443">Lipid metabolism</keyword>
<name>A0ABY5GLU8_9GAMM</name>
<feature type="chain" id="PRO_5045818276" description="Platelet-activating factor acetylhydrolase" evidence="4">
    <location>
        <begin position="28"/>
        <end position="391"/>
    </location>
</feature>
<dbReference type="PANTHER" id="PTHR10272">
    <property type="entry name" value="PLATELET-ACTIVATING FACTOR ACETYLHYDROLASE"/>
    <property type="match status" value="1"/>
</dbReference>
<sequence>MKWKLRLLKLALTSFLVLLQWPITVYAEQGEPQTAVFPKPDGRYQIGFHQFEITEHNKWIQVSAWYPSGSRATGERATYVIPAVAKVLQDKGFPETEYQGLPPSWSFVDLPTATGKHPVLIYNHGFSTFPRQSMTRFEYLASHGYITLALGHPEDTMAIERETGEVIVQLAENAFQAVDEADLATFIAGLKRMSTAKSQIEWQDALGVALKTQVSNTTKRFDTWYANNMILIRAFDKIQSGAISTPLQNHLDLEAIASFGHSYGGNVSVILANKNPAIKVSVNLDGALFNWTMNEKRQVPTCFFYANQGESYPGLNDSLFNDTIPVCSLTFNDANHMSFTDLTYTMADESGKVNGYPIGQEINRKLKDYFDTHLKQANRWPPEPNENIIQK</sequence>
<reference evidence="5" key="1">
    <citation type="submission" date="2022-07" db="EMBL/GenBank/DDBJ databases">
        <title>Genome sequencing of Photobacterium atrarenae GJH2-4.</title>
        <authorList>
            <person name="Park S.-J."/>
        </authorList>
    </citation>
    <scope>NUCLEOTIDE SEQUENCE</scope>
    <source>
        <strain evidence="5">GJH2-4</strain>
    </source>
</reference>
<protein>
    <recommendedName>
        <fullName evidence="7">Platelet-activating factor acetylhydrolase</fullName>
    </recommendedName>
</protein>
<keyword evidence="4" id="KW-0732">Signal</keyword>
<evidence type="ECO:0000256" key="1">
    <source>
        <dbReference type="ARBA" id="ARBA00022801"/>
    </source>
</evidence>
<gene>
    <name evidence="5" type="ORF">NNL38_21170</name>
</gene>